<evidence type="ECO:0000256" key="1">
    <source>
        <dbReference type="SAM" id="SignalP"/>
    </source>
</evidence>
<comment type="caution">
    <text evidence="2">The sequence shown here is derived from an EMBL/GenBank/DDBJ whole genome shotgun (WGS) entry which is preliminary data.</text>
</comment>
<reference evidence="2 3" key="1">
    <citation type="submission" date="2018-12" db="EMBL/GenBank/DDBJ databases">
        <title>bacterium Hansschlegelia zhihuaiae S113.</title>
        <authorList>
            <person name="He J."/>
        </authorList>
    </citation>
    <scope>NUCLEOTIDE SEQUENCE [LARGE SCALE GENOMIC DNA]</scope>
    <source>
        <strain evidence="2 3">S 113</strain>
    </source>
</reference>
<dbReference type="Proteomes" id="UP000289708">
    <property type="component" value="Unassembled WGS sequence"/>
</dbReference>
<dbReference type="AlphaFoldDB" id="A0A4Q0MCF8"/>
<evidence type="ECO:0000313" key="2">
    <source>
        <dbReference type="EMBL" id="RXF70783.1"/>
    </source>
</evidence>
<name>A0A4Q0MCF8_9HYPH</name>
<keyword evidence="3" id="KW-1185">Reference proteome</keyword>
<sequence>MRAAVPAGLVLRSAAFAAGLLASLQSGAQAQETAEAMLPVWREANAACLAGQAGAAENRAACARRDHFTNRLSRLGLCYGKQGQAAADPDWHACEADSNRLGR</sequence>
<evidence type="ECO:0000313" key="3">
    <source>
        <dbReference type="Proteomes" id="UP000289708"/>
    </source>
</evidence>
<dbReference type="EMBL" id="RYFI01000017">
    <property type="protein sequence ID" value="RXF70783.1"/>
    <property type="molecule type" value="Genomic_DNA"/>
</dbReference>
<feature type="signal peptide" evidence="1">
    <location>
        <begin position="1"/>
        <end position="17"/>
    </location>
</feature>
<dbReference type="OrthoDB" id="1522627at2"/>
<accession>A0A4Q0MCF8</accession>
<dbReference type="RefSeq" id="WP_128778576.1">
    <property type="nucleotide sequence ID" value="NZ_RYFI01000017.1"/>
</dbReference>
<organism evidence="2 3">
    <name type="scientific">Hansschlegelia zhihuaiae</name>
    <dbReference type="NCBI Taxonomy" id="405005"/>
    <lineage>
        <taxon>Bacteria</taxon>
        <taxon>Pseudomonadati</taxon>
        <taxon>Pseudomonadota</taxon>
        <taxon>Alphaproteobacteria</taxon>
        <taxon>Hyphomicrobiales</taxon>
        <taxon>Methylopilaceae</taxon>
        <taxon>Hansschlegelia</taxon>
    </lineage>
</organism>
<feature type="chain" id="PRO_5020182259" evidence="1">
    <location>
        <begin position="18"/>
        <end position="103"/>
    </location>
</feature>
<keyword evidence="1" id="KW-0732">Signal</keyword>
<protein>
    <submittedName>
        <fullName evidence="2">Uncharacterized protein</fullName>
    </submittedName>
</protein>
<gene>
    <name evidence="2" type="ORF">EK403_16500</name>
</gene>
<proteinExistence type="predicted"/>